<feature type="domain" description="Right handed beta helix" evidence="7">
    <location>
        <begin position="416"/>
        <end position="577"/>
    </location>
</feature>
<dbReference type="InterPro" id="IPR006626">
    <property type="entry name" value="PbH1"/>
</dbReference>
<keyword evidence="6" id="KW-0326">Glycosidase</keyword>
<dbReference type="Pfam" id="PF13229">
    <property type="entry name" value="Beta_helix"/>
    <property type="match status" value="1"/>
</dbReference>
<dbReference type="InterPro" id="IPR011050">
    <property type="entry name" value="Pectin_lyase_fold/virulence"/>
</dbReference>
<sequence length="601" mass="68106">MKTIFFVLLILCSHSCVLQGLNAEEVIYLSAADTDMTPVVRKAIEVADSDDVKIVIEKGTYYFRPGYAFEKDCAITNHGNGRKRIAFPFRDLSSIEIEGNGSELIFHGQMMPFLFENCGRVRARDITIDWDIPFTFLGEVVACNPTEQWRDIRPMTDGFSWKLHDGQLHFPDVDGFSYPYLGSTLAFDAKERRVAHGALDLESRPRLVEKRAGGVLRFYEGLRKYPAVGTLLSSKGDREHDRYAPAIHVKSSENIHFENVIIHHALGMGFLMERSDTATLTGCGVHLRKGTNRVISSTADATHFCNCRGDILVENCRFENMLDDGTNVHGTYVSVDEVIDTHTVRVKLMHFEQSGFEFAGVGDEIWFVHQPDPRRASVNEVASITPINGQFVQLTFAKPLPRDLVPGDVLENKTWSPTFTMRGCTVRNHRARNIVLKTPLKTVVENNEFSSMMSSIFFRGETYFWFESGAVNDVLIRNNRFQYCAYSAMEHAVLTITPRLGKTFDQDVRYDRNIRFENNTVETFDNRIVWADRVDGLVISGNTIRQSGDAESLHPTAAAFDFRNCRNVRVVNNTYEGEHTPRFEVDAITEKTLVAEDNQGF</sequence>
<dbReference type="Proteomes" id="UP000536179">
    <property type="component" value="Unassembled WGS sequence"/>
</dbReference>
<organism evidence="10 11">
    <name type="scientific">Aporhodopirellula rubra</name>
    <dbReference type="NCBI Taxonomy" id="980271"/>
    <lineage>
        <taxon>Bacteria</taxon>
        <taxon>Pseudomonadati</taxon>
        <taxon>Planctomycetota</taxon>
        <taxon>Planctomycetia</taxon>
        <taxon>Pirellulales</taxon>
        <taxon>Pirellulaceae</taxon>
        <taxon>Aporhodopirellula</taxon>
    </lineage>
</organism>
<dbReference type="Pfam" id="PF23764">
    <property type="entry name" value="Beta-barrel_GLAA-B_II"/>
    <property type="match status" value="1"/>
</dbReference>
<dbReference type="InterPro" id="IPR039448">
    <property type="entry name" value="Beta_helix"/>
</dbReference>
<reference evidence="10 11" key="1">
    <citation type="submission" date="2020-08" db="EMBL/GenBank/DDBJ databases">
        <title>Genomic Encyclopedia of Type Strains, Phase III (KMG-III): the genomes of soil and plant-associated and newly described type strains.</title>
        <authorList>
            <person name="Whitman W."/>
        </authorList>
    </citation>
    <scope>NUCLEOTIDE SEQUENCE [LARGE SCALE GENOMIC DNA]</scope>
    <source>
        <strain evidence="10 11">CECT 8075</strain>
    </source>
</reference>
<name>A0A7W5E326_9BACT</name>
<feature type="domain" description="GLAA-B beta-barrel" evidence="9">
    <location>
        <begin position="343"/>
        <end position="410"/>
    </location>
</feature>
<comment type="catalytic activity">
    <reaction evidence="2">
        <text>Hydrolysis of terminal, non-reducing branched (1-&gt;3)-alpha-D-galactosidic residues, producing free D-galactose.</text>
        <dbReference type="EC" id="3.2.1.n1"/>
    </reaction>
</comment>
<dbReference type="SUPFAM" id="SSF51126">
    <property type="entry name" value="Pectin lyase-like"/>
    <property type="match status" value="1"/>
</dbReference>
<evidence type="ECO:0000256" key="5">
    <source>
        <dbReference type="ARBA" id="ARBA00022801"/>
    </source>
</evidence>
<evidence type="ECO:0000256" key="2">
    <source>
        <dbReference type="ARBA" id="ARBA00001271"/>
    </source>
</evidence>
<keyword evidence="4" id="KW-0677">Repeat</keyword>
<protein>
    <recommendedName>
        <fullName evidence="12">Right handed beta helix domain-containing protein</fullName>
    </recommendedName>
</protein>
<evidence type="ECO:0000256" key="3">
    <source>
        <dbReference type="ARBA" id="ARBA00022729"/>
    </source>
</evidence>
<dbReference type="AlphaFoldDB" id="A0A7W5E326"/>
<dbReference type="InterPro" id="IPR012334">
    <property type="entry name" value="Pectin_lyas_fold"/>
</dbReference>
<dbReference type="InterPro" id="IPR056441">
    <property type="entry name" value="Beta-barrel_GLAA-B_II"/>
</dbReference>
<evidence type="ECO:0008006" key="12">
    <source>
        <dbReference type="Google" id="ProtNLM"/>
    </source>
</evidence>
<evidence type="ECO:0000256" key="4">
    <source>
        <dbReference type="ARBA" id="ARBA00022737"/>
    </source>
</evidence>
<evidence type="ECO:0000259" key="9">
    <source>
        <dbReference type="Pfam" id="PF23764"/>
    </source>
</evidence>
<keyword evidence="3" id="KW-0732">Signal</keyword>
<dbReference type="EMBL" id="JACHXU010000018">
    <property type="protein sequence ID" value="MBB3208834.1"/>
    <property type="molecule type" value="Genomic_DNA"/>
</dbReference>
<gene>
    <name evidence="10" type="ORF">FHS27_004667</name>
</gene>
<evidence type="ECO:0000313" key="10">
    <source>
        <dbReference type="EMBL" id="MBB3208834.1"/>
    </source>
</evidence>
<keyword evidence="11" id="KW-1185">Reference proteome</keyword>
<dbReference type="GO" id="GO:0004557">
    <property type="term" value="F:alpha-galactosidase activity"/>
    <property type="evidence" value="ECO:0007669"/>
    <property type="project" value="UniProtKB-EC"/>
</dbReference>
<accession>A0A7W5E326</accession>
<proteinExistence type="predicted"/>
<dbReference type="InterPro" id="IPR057275">
    <property type="entry name" value="Beta-barrel_GLAA-B_I"/>
</dbReference>
<comment type="catalytic activity">
    <reaction evidence="1">
        <text>Hydrolysis of terminal, non-reducing alpha-D-galactose residues in alpha-D-galactosides, including galactose oligosaccharides, galactomannans and galactolipids.</text>
        <dbReference type="EC" id="3.2.1.22"/>
    </reaction>
</comment>
<dbReference type="Pfam" id="PF23763">
    <property type="entry name" value="Beta-barrel_GLAA-B_I"/>
    <property type="match status" value="1"/>
</dbReference>
<dbReference type="Gene3D" id="2.160.20.10">
    <property type="entry name" value="Single-stranded right-handed beta-helix, Pectin lyase-like"/>
    <property type="match status" value="2"/>
</dbReference>
<evidence type="ECO:0000256" key="6">
    <source>
        <dbReference type="ARBA" id="ARBA00023295"/>
    </source>
</evidence>
<feature type="domain" description="GLAA-B beta-barrel" evidence="8">
    <location>
        <begin position="138"/>
        <end position="232"/>
    </location>
</feature>
<evidence type="ECO:0000259" key="8">
    <source>
        <dbReference type="Pfam" id="PF23763"/>
    </source>
</evidence>
<keyword evidence="5" id="KW-0378">Hydrolase</keyword>
<comment type="caution">
    <text evidence="10">The sequence shown here is derived from an EMBL/GenBank/DDBJ whole genome shotgun (WGS) entry which is preliminary data.</text>
</comment>
<evidence type="ECO:0000259" key="7">
    <source>
        <dbReference type="Pfam" id="PF13229"/>
    </source>
</evidence>
<dbReference type="SMART" id="SM00710">
    <property type="entry name" value="PbH1"/>
    <property type="match status" value="5"/>
</dbReference>
<evidence type="ECO:0000256" key="1">
    <source>
        <dbReference type="ARBA" id="ARBA00001255"/>
    </source>
</evidence>
<dbReference type="RefSeq" id="WP_184307003.1">
    <property type="nucleotide sequence ID" value="NZ_JACHXU010000018.1"/>
</dbReference>
<evidence type="ECO:0000313" key="11">
    <source>
        <dbReference type="Proteomes" id="UP000536179"/>
    </source>
</evidence>